<accession>A0A7W8M4B6</accession>
<comment type="catalytic activity">
    <reaction evidence="1 7">
        <text>a uridine in RNA = a pseudouridine in RNA</text>
        <dbReference type="Rhea" id="RHEA:48348"/>
        <dbReference type="Rhea" id="RHEA-COMP:12068"/>
        <dbReference type="Rhea" id="RHEA-COMP:12069"/>
        <dbReference type="ChEBI" id="CHEBI:65314"/>
        <dbReference type="ChEBI" id="CHEBI:65315"/>
    </reaction>
</comment>
<dbReference type="AlphaFoldDB" id="A0A7W8M4B6"/>
<dbReference type="InterPro" id="IPR036986">
    <property type="entry name" value="S4_RNA-bd_sf"/>
</dbReference>
<dbReference type="PROSITE" id="PS50889">
    <property type="entry name" value="S4"/>
    <property type="match status" value="1"/>
</dbReference>
<dbReference type="InterPro" id="IPR050188">
    <property type="entry name" value="RluA_PseudoU_synthase"/>
</dbReference>
<dbReference type="Gene3D" id="3.10.290.10">
    <property type="entry name" value="RNA-binding S4 domain"/>
    <property type="match status" value="1"/>
</dbReference>
<keyword evidence="10" id="KW-1185">Reference proteome</keyword>
<evidence type="ECO:0000256" key="3">
    <source>
        <dbReference type="ARBA" id="ARBA00022884"/>
    </source>
</evidence>
<evidence type="ECO:0000256" key="6">
    <source>
        <dbReference type="PROSITE-ProRule" id="PRU00182"/>
    </source>
</evidence>
<dbReference type="GO" id="GO:0000455">
    <property type="term" value="P:enzyme-directed rRNA pseudouridine synthesis"/>
    <property type="evidence" value="ECO:0007669"/>
    <property type="project" value="UniProtKB-ARBA"/>
</dbReference>
<comment type="caution">
    <text evidence="9">The sequence shown here is derived from an EMBL/GenBank/DDBJ whole genome shotgun (WGS) entry which is preliminary data.</text>
</comment>
<dbReference type="Pfam" id="PF00849">
    <property type="entry name" value="PseudoU_synth_2"/>
    <property type="match status" value="1"/>
</dbReference>
<evidence type="ECO:0000256" key="7">
    <source>
        <dbReference type="RuleBase" id="RU362028"/>
    </source>
</evidence>
<dbReference type="SUPFAM" id="SSF55120">
    <property type="entry name" value="Pseudouridine synthase"/>
    <property type="match status" value="1"/>
</dbReference>
<feature type="domain" description="RNA-binding S4" evidence="8">
    <location>
        <begin position="15"/>
        <end position="79"/>
    </location>
</feature>
<evidence type="ECO:0000256" key="4">
    <source>
        <dbReference type="ARBA" id="ARBA00023235"/>
    </source>
</evidence>
<dbReference type="RefSeq" id="WP_183771709.1">
    <property type="nucleotide sequence ID" value="NZ_CAWVEG010000117.1"/>
</dbReference>
<evidence type="ECO:0000256" key="1">
    <source>
        <dbReference type="ARBA" id="ARBA00000073"/>
    </source>
</evidence>
<keyword evidence="4 7" id="KW-0413">Isomerase</keyword>
<dbReference type="FunFam" id="3.30.2350.10:FF:000006">
    <property type="entry name" value="Pseudouridine synthase"/>
    <property type="match status" value="1"/>
</dbReference>
<comment type="function">
    <text evidence="7">Responsible for synthesis of pseudouridine from uracil.</text>
</comment>
<dbReference type="PANTHER" id="PTHR21600">
    <property type="entry name" value="MITOCHONDRIAL RNA PSEUDOURIDINE SYNTHASE"/>
    <property type="match status" value="1"/>
</dbReference>
<evidence type="ECO:0000259" key="8">
    <source>
        <dbReference type="SMART" id="SM00363"/>
    </source>
</evidence>
<dbReference type="NCBIfam" id="TIGR00005">
    <property type="entry name" value="rluA_subfam"/>
    <property type="match status" value="1"/>
</dbReference>
<sequence>MSDLEILVDPQDQGTRIDKFLSEKFPQYSRSWFQKQIRDENVFADEKPVKANCKVVPGQRLRIIVPEPEILDVEPEDIPLDILYEDEDVLLINKPKNMVVHPAPGHPNHTIVNGVMYHCRDQLSAINGVLRPGIVHRIDKDTTGVIVICKNDRAHLSLAGQLKEHSITRRYEAIVYNNFTEDEGTVDAPIGRSVNDRKKMSVNYKNGREAITHYKVLERFGQFTYIQCTLETGRTHQIRVHMSSIGHPLLGDTVYGPAKCPFSLQGQTLHARILGFIHPTTGKYMEFEAPLPDYFKNLLEKLRKQ</sequence>
<dbReference type="SMART" id="SM00363">
    <property type="entry name" value="S4"/>
    <property type="match status" value="1"/>
</dbReference>
<dbReference type="PANTHER" id="PTHR21600:SF44">
    <property type="entry name" value="RIBOSOMAL LARGE SUBUNIT PSEUDOURIDINE SYNTHASE D"/>
    <property type="match status" value="1"/>
</dbReference>
<dbReference type="EMBL" id="JACHFW010000002">
    <property type="protein sequence ID" value="MBB5263679.1"/>
    <property type="molecule type" value="Genomic_DNA"/>
</dbReference>
<dbReference type="GO" id="GO:0120159">
    <property type="term" value="F:rRNA pseudouridine synthase activity"/>
    <property type="evidence" value="ECO:0007669"/>
    <property type="project" value="UniProtKB-ARBA"/>
</dbReference>
<dbReference type="EC" id="5.4.99.-" evidence="7"/>
<dbReference type="GO" id="GO:0003723">
    <property type="term" value="F:RNA binding"/>
    <property type="evidence" value="ECO:0007669"/>
    <property type="project" value="UniProtKB-KW"/>
</dbReference>
<dbReference type="Gene3D" id="3.30.2350.10">
    <property type="entry name" value="Pseudouridine synthase"/>
    <property type="match status" value="1"/>
</dbReference>
<dbReference type="CDD" id="cd02869">
    <property type="entry name" value="PseudoU_synth_RluA_like"/>
    <property type="match status" value="1"/>
</dbReference>
<dbReference type="CDD" id="cd00165">
    <property type="entry name" value="S4"/>
    <property type="match status" value="1"/>
</dbReference>
<feature type="active site" evidence="5">
    <location>
        <position position="139"/>
    </location>
</feature>
<evidence type="ECO:0000256" key="2">
    <source>
        <dbReference type="ARBA" id="ARBA00010876"/>
    </source>
</evidence>
<comment type="similarity">
    <text evidence="2 7">Belongs to the pseudouridine synthase RluA family.</text>
</comment>
<dbReference type="InterPro" id="IPR020103">
    <property type="entry name" value="PsdUridine_synth_cat_dom_sf"/>
</dbReference>
<dbReference type="InterPro" id="IPR002942">
    <property type="entry name" value="S4_RNA-bd"/>
</dbReference>
<dbReference type="SUPFAM" id="SSF55174">
    <property type="entry name" value="Alpha-L RNA-binding motif"/>
    <property type="match status" value="1"/>
</dbReference>
<proteinExistence type="inferred from homology"/>
<dbReference type="Proteomes" id="UP000543642">
    <property type="component" value="Unassembled WGS sequence"/>
</dbReference>
<name>A0A7W8M4B6_9FIRM</name>
<reference evidence="9 10" key="1">
    <citation type="submission" date="2020-08" db="EMBL/GenBank/DDBJ databases">
        <title>Genomic Encyclopedia of Type Strains, Phase IV (KMG-IV): sequencing the most valuable type-strain genomes for metagenomic binning, comparative biology and taxonomic classification.</title>
        <authorList>
            <person name="Goeker M."/>
        </authorList>
    </citation>
    <scope>NUCLEOTIDE SEQUENCE [LARGE SCALE GENOMIC DNA]</scope>
    <source>
        <strain evidence="9 10">DSM 106146</strain>
    </source>
</reference>
<evidence type="ECO:0000313" key="10">
    <source>
        <dbReference type="Proteomes" id="UP000543642"/>
    </source>
</evidence>
<dbReference type="InterPro" id="IPR006225">
    <property type="entry name" value="PsdUridine_synth_RluC/D"/>
</dbReference>
<dbReference type="InterPro" id="IPR006224">
    <property type="entry name" value="PsdUridine_synth_RluA-like_CS"/>
</dbReference>
<organism evidence="9 10">
    <name type="scientific">Catenibacillus scindens</name>
    <dbReference type="NCBI Taxonomy" id="673271"/>
    <lineage>
        <taxon>Bacteria</taxon>
        <taxon>Bacillati</taxon>
        <taxon>Bacillota</taxon>
        <taxon>Clostridia</taxon>
        <taxon>Lachnospirales</taxon>
        <taxon>Lachnospiraceae</taxon>
        <taxon>Catenibacillus</taxon>
    </lineage>
</organism>
<protein>
    <recommendedName>
        <fullName evidence="7">Pseudouridine synthase</fullName>
        <ecNumber evidence="7">5.4.99.-</ecNumber>
    </recommendedName>
</protein>
<evidence type="ECO:0000313" key="9">
    <source>
        <dbReference type="EMBL" id="MBB5263679.1"/>
    </source>
</evidence>
<dbReference type="PROSITE" id="PS01129">
    <property type="entry name" value="PSI_RLU"/>
    <property type="match status" value="1"/>
</dbReference>
<dbReference type="InterPro" id="IPR006145">
    <property type="entry name" value="PsdUridine_synth_RsuA/RluA"/>
</dbReference>
<evidence type="ECO:0000256" key="5">
    <source>
        <dbReference type="PIRSR" id="PIRSR606225-1"/>
    </source>
</evidence>
<keyword evidence="3 6" id="KW-0694">RNA-binding</keyword>
<gene>
    <name evidence="9" type="ORF">HNP82_000777</name>
</gene>